<comment type="caution">
    <text evidence="2">The sequence shown here is derived from an EMBL/GenBank/DDBJ whole genome shotgun (WGS) entry which is preliminary data.</text>
</comment>
<keyword evidence="1" id="KW-0472">Membrane</keyword>
<reference evidence="2" key="1">
    <citation type="submission" date="2023-06" db="EMBL/GenBank/DDBJ databases">
        <authorList>
            <person name="Kurt Z."/>
        </authorList>
    </citation>
    <scope>NUCLEOTIDE SEQUENCE</scope>
</reference>
<organism evidence="2">
    <name type="scientific">Hexamita inflata</name>
    <dbReference type="NCBI Taxonomy" id="28002"/>
    <lineage>
        <taxon>Eukaryota</taxon>
        <taxon>Metamonada</taxon>
        <taxon>Diplomonadida</taxon>
        <taxon>Hexamitidae</taxon>
        <taxon>Hexamitinae</taxon>
        <taxon>Hexamita</taxon>
    </lineage>
</organism>
<sequence>MISDKKPNLSVLNLRPSLVINKHELSEGESKDYYFQIMKWYQQQHRLSDILNILLKYAKLLTILIIFIIIRPLQLKTENYQIRFGQTAKKRKSKHGLYNRD</sequence>
<dbReference type="Proteomes" id="UP001642409">
    <property type="component" value="Unassembled WGS sequence"/>
</dbReference>
<keyword evidence="1" id="KW-1133">Transmembrane helix</keyword>
<evidence type="ECO:0000313" key="4">
    <source>
        <dbReference type="Proteomes" id="UP001642409"/>
    </source>
</evidence>
<dbReference type="AlphaFoldDB" id="A0AA86R0T5"/>
<reference evidence="3 4" key="2">
    <citation type="submission" date="2024-07" db="EMBL/GenBank/DDBJ databases">
        <authorList>
            <person name="Akdeniz Z."/>
        </authorList>
    </citation>
    <scope>NUCLEOTIDE SEQUENCE [LARGE SCALE GENOMIC DNA]</scope>
</reference>
<evidence type="ECO:0000256" key="1">
    <source>
        <dbReference type="SAM" id="Phobius"/>
    </source>
</evidence>
<feature type="transmembrane region" description="Helical" evidence="1">
    <location>
        <begin position="50"/>
        <end position="70"/>
    </location>
</feature>
<gene>
    <name evidence="3" type="ORF">HINF_LOCUS14932</name>
    <name evidence="2" type="ORF">HINF_LOCUS51847</name>
</gene>
<evidence type="ECO:0000313" key="3">
    <source>
        <dbReference type="EMBL" id="CAL5996783.1"/>
    </source>
</evidence>
<proteinExistence type="predicted"/>
<name>A0AA86R0T5_9EUKA</name>
<dbReference type="EMBL" id="CATOUU010000972">
    <property type="protein sequence ID" value="CAI9964202.1"/>
    <property type="molecule type" value="Genomic_DNA"/>
</dbReference>
<protein>
    <submittedName>
        <fullName evidence="3">Hypothetical_protein</fullName>
    </submittedName>
</protein>
<dbReference type="EMBL" id="CAXDID020000035">
    <property type="protein sequence ID" value="CAL5996783.1"/>
    <property type="molecule type" value="Genomic_DNA"/>
</dbReference>
<accession>A0AA86R0T5</accession>
<evidence type="ECO:0000313" key="2">
    <source>
        <dbReference type="EMBL" id="CAI9964202.1"/>
    </source>
</evidence>
<keyword evidence="4" id="KW-1185">Reference proteome</keyword>
<keyword evidence="1" id="KW-0812">Transmembrane</keyword>